<keyword evidence="2" id="KW-0217">Developmental protein</keyword>
<dbReference type="PROSITE" id="PS51059">
    <property type="entry name" value="PARP_CATALYTIC"/>
    <property type="match status" value="1"/>
</dbReference>
<proteinExistence type="predicted"/>
<protein>
    <submittedName>
        <fullName evidence="8">Uncharacterized protein</fullName>
    </submittedName>
</protein>
<gene>
    <name evidence="8" type="ORF">SI7747_03003725</name>
</gene>
<evidence type="ECO:0000256" key="4">
    <source>
        <dbReference type="ARBA" id="ARBA00023242"/>
    </source>
</evidence>
<evidence type="ECO:0000256" key="2">
    <source>
        <dbReference type="ARBA" id="ARBA00022473"/>
    </source>
</evidence>
<evidence type="ECO:0000259" key="7">
    <source>
        <dbReference type="PROSITE" id="PS51879"/>
    </source>
</evidence>
<dbReference type="GO" id="GO:0005634">
    <property type="term" value="C:nucleus"/>
    <property type="evidence" value="ECO:0007669"/>
    <property type="project" value="UniProtKB-SubCell"/>
</dbReference>
<name>A0A7I8IJV8_SPIIN</name>
<dbReference type="SUPFAM" id="SSF56399">
    <property type="entry name" value="ADP-ribosylation"/>
    <property type="match status" value="1"/>
</dbReference>
<keyword evidence="9" id="KW-1185">Reference proteome</keyword>
<comment type="subcellular location">
    <subcellularLocation>
        <location evidence="1">Nucleus</location>
    </subcellularLocation>
</comment>
<sequence length="309" mass="34722">MEEPASPAQSSTSEDNDDEISNVKRFRIDDPLNMAADIREAVGENELYAPASHQDPALDSLHACLTSLVPGGKVYTVVQDMLLLGLRQFLNPNDIVGIFHIPPTSDFGQTRLKRFQKQVDITQNHRGNANVRYGWLAASGAAVKNIMLEGPGDASFSDVDESGIVYMVLCRVILGKLECVPPHSKQFQPSSESFDNGIDNLQNPNYYVIWNMHADKHIFPEYVVSFRVPAKIKASRIPTSPWMPFSMLFAAISTKITSQDMDLVNVHYDEFKRKKISRIDLIKKLRQIIGDKLLLSTIMRLQHKVRSVP</sequence>
<dbReference type="GO" id="GO:0003950">
    <property type="term" value="F:NAD+ poly-ADP-ribosyltransferase activity"/>
    <property type="evidence" value="ECO:0007669"/>
    <property type="project" value="InterPro"/>
</dbReference>
<feature type="domain" description="PARP catalytic" evidence="6">
    <location>
        <begin position="52"/>
        <end position="246"/>
    </location>
</feature>
<feature type="domain" description="RST" evidence="7">
    <location>
        <begin position="236"/>
        <end position="307"/>
    </location>
</feature>
<dbReference type="InterPro" id="IPR044964">
    <property type="entry name" value="RCD1/SRO1-5"/>
</dbReference>
<evidence type="ECO:0000259" key="6">
    <source>
        <dbReference type="PROSITE" id="PS51059"/>
    </source>
</evidence>
<accession>A0A7I8IJV8</accession>
<keyword evidence="3" id="KW-0346">Stress response</keyword>
<dbReference type="EMBL" id="CACRZD030000003">
    <property type="protein sequence ID" value="CAA6657257.1"/>
    <property type="molecule type" value="Genomic_DNA"/>
</dbReference>
<keyword evidence="4" id="KW-0539">Nucleus</keyword>
<evidence type="ECO:0000313" key="8">
    <source>
        <dbReference type="EMBL" id="CAA2617561.1"/>
    </source>
</evidence>
<evidence type="ECO:0000256" key="3">
    <source>
        <dbReference type="ARBA" id="ARBA00023016"/>
    </source>
</evidence>
<dbReference type="PANTHER" id="PTHR32263:SF5">
    <property type="entry name" value="INACTIVE POLY [ADP-RIBOSE] POLYMERASE SRO1-RELATED"/>
    <property type="match status" value="1"/>
</dbReference>
<dbReference type="InterPro" id="IPR012317">
    <property type="entry name" value="Poly(ADP-ribose)pol_cat_dom"/>
</dbReference>
<evidence type="ECO:0000256" key="1">
    <source>
        <dbReference type="ARBA" id="ARBA00004123"/>
    </source>
</evidence>
<organism evidence="8">
    <name type="scientific">Spirodela intermedia</name>
    <name type="common">Intermediate duckweed</name>
    <dbReference type="NCBI Taxonomy" id="51605"/>
    <lineage>
        <taxon>Eukaryota</taxon>
        <taxon>Viridiplantae</taxon>
        <taxon>Streptophyta</taxon>
        <taxon>Embryophyta</taxon>
        <taxon>Tracheophyta</taxon>
        <taxon>Spermatophyta</taxon>
        <taxon>Magnoliopsida</taxon>
        <taxon>Liliopsida</taxon>
        <taxon>Araceae</taxon>
        <taxon>Lemnoideae</taxon>
        <taxon>Spirodela</taxon>
    </lineage>
</organism>
<dbReference type="InterPro" id="IPR022003">
    <property type="entry name" value="RST"/>
</dbReference>
<evidence type="ECO:0000256" key="5">
    <source>
        <dbReference type="SAM" id="MobiDB-lite"/>
    </source>
</evidence>
<dbReference type="Proteomes" id="UP001189122">
    <property type="component" value="Unassembled WGS sequence"/>
</dbReference>
<dbReference type="PROSITE" id="PS51879">
    <property type="entry name" value="RST"/>
    <property type="match status" value="1"/>
</dbReference>
<dbReference type="PANTHER" id="PTHR32263">
    <property type="entry name" value="INACTIVE POLY [ADP-RIBOSE] POLYMERASE SRO4-RELATED"/>
    <property type="match status" value="1"/>
</dbReference>
<reference evidence="8 9" key="1">
    <citation type="submission" date="2019-12" db="EMBL/GenBank/DDBJ databases">
        <authorList>
            <person name="Scholz U."/>
            <person name="Mascher M."/>
            <person name="Fiebig A."/>
        </authorList>
    </citation>
    <scope>NUCLEOTIDE SEQUENCE</scope>
</reference>
<feature type="region of interest" description="Disordered" evidence="5">
    <location>
        <begin position="1"/>
        <end position="24"/>
    </location>
</feature>
<dbReference type="AlphaFoldDB" id="A0A7I8IJV8"/>
<dbReference type="Gene3D" id="3.90.228.10">
    <property type="match status" value="1"/>
</dbReference>
<evidence type="ECO:0000313" key="9">
    <source>
        <dbReference type="Proteomes" id="UP001189122"/>
    </source>
</evidence>
<dbReference type="EMBL" id="LR743590">
    <property type="protein sequence ID" value="CAA2617561.1"/>
    <property type="molecule type" value="Genomic_DNA"/>
</dbReference>
<dbReference type="Pfam" id="PF12174">
    <property type="entry name" value="RST"/>
    <property type="match status" value="1"/>
</dbReference>